<evidence type="ECO:0000256" key="1">
    <source>
        <dbReference type="SAM" id="MobiDB-lite"/>
    </source>
</evidence>
<organism evidence="3 4">
    <name type="scientific">Acuticoccus sediminis</name>
    <dbReference type="NCBI Taxonomy" id="2184697"/>
    <lineage>
        <taxon>Bacteria</taxon>
        <taxon>Pseudomonadati</taxon>
        <taxon>Pseudomonadota</taxon>
        <taxon>Alphaproteobacteria</taxon>
        <taxon>Hyphomicrobiales</taxon>
        <taxon>Amorphaceae</taxon>
        <taxon>Acuticoccus</taxon>
    </lineage>
</organism>
<feature type="transmembrane region" description="Helical" evidence="2">
    <location>
        <begin position="95"/>
        <end position="114"/>
    </location>
</feature>
<evidence type="ECO:0000256" key="2">
    <source>
        <dbReference type="SAM" id="Phobius"/>
    </source>
</evidence>
<keyword evidence="2" id="KW-0472">Membrane</keyword>
<dbReference type="EMBL" id="QHHQ01000001">
    <property type="protein sequence ID" value="RAI04525.1"/>
    <property type="molecule type" value="Genomic_DNA"/>
</dbReference>
<dbReference type="Pfam" id="PF06055">
    <property type="entry name" value="ExoD"/>
    <property type="match status" value="1"/>
</dbReference>
<evidence type="ECO:0000313" key="4">
    <source>
        <dbReference type="Proteomes" id="UP000249590"/>
    </source>
</evidence>
<keyword evidence="2" id="KW-1133">Transmembrane helix</keyword>
<dbReference type="Proteomes" id="UP000249590">
    <property type="component" value="Unassembled WGS sequence"/>
</dbReference>
<accession>A0A8B2P213</accession>
<feature type="region of interest" description="Disordered" evidence="1">
    <location>
        <begin position="1"/>
        <end position="22"/>
    </location>
</feature>
<keyword evidence="4" id="KW-1185">Reference proteome</keyword>
<protein>
    <submittedName>
        <fullName evidence="3">Polysaccharide synthesis protein exod</fullName>
    </submittedName>
</protein>
<dbReference type="PANTHER" id="PTHR41795">
    <property type="entry name" value="EXOPOLYSACCHARIDE SYNTHESIS PROTEIN"/>
    <property type="match status" value="1"/>
</dbReference>
<name>A0A8B2P213_9HYPH</name>
<dbReference type="PANTHER" id="PTHR41795:SF1">
    <property type="entry name" value="EXOPOLYSACCHARIDE SYNTHESIS PROTEIN"/>
    <property type="match status" value="1"/>
</dbReference>
<proteinExistence type="predicted"/>
<dbReference type="AlphaFoldDB" id="A0A8B2P213"/>
<keyword evidence="2" id="KW-0812">Transmembrane</keyword>
<gene>
    <name evidence="3" type="ORF">DLJ53_05240</name>
</gene>
<evidence type="ECO:0000313" key="3">
    <source>
        <dbReference type="EMBL" id="RAI04525.1"/>
    </source>
</evidence>
<feature type="transmembrane region" description="Helical" evidence="2">
    <location>
        <begin position="231"/>
        <end position="250"/>
    </location>
</feature>
<dbReference type="InterPro" id="IPR010331">
    <property type="entry name" value="ExoD"/>
</dbReference>
<comment type="caution">
    <text evidence="3">The sequence shown here is derived from an EMBL/GenBank/DDBJ whole genome shotgun (WGS) entry which is preliminary data.</text>
</comment>
<feature type="transmembrane region" description="Helical" evidence="2">
    <location>
        <begin position="120"/>
        <end position="141"/>
    </location>
</feature>
<sequence length="252" mass="27389">MCPPRSRGRPCGLRAPSARPRPADHRSCAILLRSLRTLSAFAGFPFAAFERNIRTPMAQQDTTEDLVSLIDRIKDNTHGDDVSVDDLVDAVGRRAFGPLFIITSLIAILPTGMIPGMSVLTGTIMLILSIQLLFGSTRIYMPDFIGRRSMPREKLLSSLDSIRPKAEWLSRFIGPRLSFFLRPPFHQMVALAGVVMALSMYPLALVPFGAFPAGLSLLVIGLGLSVRDGLLIAAGIAIGLLGLALAFFAWPF</sequence>
<reference evidence="3 4" key="1">
    <citation type="submission" date="2018-05" db="EMBL/GenBank/DDBJ databases">
        <title>Acuticoccus sediminis sp. nov., isolated from deep-sea sediment of Indian Ocean.</title>
        <authorList>
            <person name="Liu X."/>
            <person name="Lai Q."/>
            <person name="Du Y."/>
            <person name="Sun F."/>
            <person name="Zhang X."/>
            <person name="Wang S."/>
            <person name="Shao Z."/>
        </authorList>
    </citation>
    <scope>NUCLEOTIDE SEQUENCE [LARGE SCALE GENOMIC DNA]</scope>
    <source>
        <strain evidence="3 4">PTG4-2</strain>
    </source>
</reference>